<dbReference type="Pfam" id="PF11951">
    <property type="entry name" value="Fungal_trans_2"/>
    <property type="match status" value="1"/>
</dbReference>
<dbReference type="EMBL" id="JAVRQU010000013">
    <property type="protein sequence ID" value="KAK5695776.1"/>
    <property type="molecule type" value="Genomic_DNA"/>
</dbReference>
<dbReference type="InterPro" id="IPR021858">
    <property type="entry name" value="Fun_TF"/>
</dbReference>
<dbReference type="PANTHER" id="PTHR38791">
    <property type="entry name" value="ZN(II)2CYS6 TRANSCRIPTION FACTOR (EUROFUNG)-RELATED-RELATED"/>
    <property type="match status" value="1"/>
</dbReference>
<name>A0AAN7ZMD7_9PEZI</name>
<proteinExistence type="predicted"/>
<dbReference type="Proteomes" id="UP001310594">
    <property type="component" value="Unassembled WGS sequence"/>
</dbReference>
<evidence type="ECO:0008006" key="3">
    <source>
        <dbReference type="Google" id="ProtNLM"/>
    </source>
</evidence>
<reference evidence="1" key="1">
    <citation type="submission" date="2023-08" db="EMBL/GenBank/DDBJ databases">
        <title>Black Yeasts Isolated from many extreme environments.</title>
        <authorList>
            <person name="Coleine C."/>
            <person name="Stajich J.E."/>
            <person name="Selbmann L."/>
        </authorList>
    </citation>
    <scope>NUCLEOTIDE SEQUENCE</scope>
    <source>
        <strain evidence="1">CCFEE 5810</strain>
    </source>
</reference>
<evidence type="ECO:0000313" key="1">
    <source>
        <dbReference type="EMBL" id="KAK5695776.1"/>
    </source>
</evidence>
<organism evidence="1 2">
    <name type="scientific">Elasticomyces elasticus</name>
    <dbReference type="NCBI Taxonomy" id="574655"/>
    <lineage>
        <taxon>Eukaryota</taxon>
        <taxon>Fungi</taxon>
        <taxon>Dikarya</taxon>
        <taxon>Ascomycota</taxon>
        <taxon>Pezizomycotina</taxon>
        <taxon>Dothideomycetes</taxon>
        <taxon>Dothideomycetidae</taxon>
        <taxon>Mycosphaerellales</taxon>
        <taxon>Teratosphaeriaceae</taxon>
        <taxon>Elasticomyces</taxon>
    </lineage>
</organism>
<evidence type="ECO:0000313" key="2">
    <source>
        <dbReference type="Proteomes" id="UP001310594"/>
    </source>
</evidence>
<gene>
    <name evidence="1" type="ORF">LTR97_008196</name>
</gene>
<sequence>MALSWVNYDCTSVVEKDEEDIAIIKSHAMRMVHRQRRKDLHGVQPTNKPRLKSLQLDSRKHGDPLLYRPGTDWEEVAVCRFLENFVYPEQTTPVLAFQYLHFLPQLYSKNSAQSCLTEAVTAVAFACLVNQNRAPADLALRARKAYANALSLVRKSMSMSETRKDDRVLTSLCLLTKYEAVTGDADVQLGQAHEKGQAALVLERDDEWLRSDVGISLFRLVYIRHLLNCVAQCQRPAIHPDEQTLELAFPAPSLRRLMGLISDIANLRCDAKSQLCQRLPDLEESCRLAEDAVKATSGLTTLMKELPAEMMYFSIADRRPSCTEAGYAPKRNNIFQDLQHASFWHVFFYGFIQALQVLLQYSSFQLNFTPEDLRKCLLKTVDDICASVPFVLNEREYDKAFLTTKSGGAVAAHYLIWLLSAAAGVPGVPDAQREWLSDRLIHIGHVHGIKDALVPAII</sequence>
<comment type="caution">
    <text evidence="1">The sequence shown here is derived from an EMBL/GenBank/DDBJ whole genome shotgun (WGS) entry which is preliminary data.</text>
</comment>
<accession>A0AAN7ZMD7</accession>
<protein>
    <recommendedName>
        <fullName evidence="3">Transcription factor domain-containing protein</fullName>
    </recommendedName>
</protein>
<dbReference type="AlphaFoldDB" id="A0AAN7ZMD7"/>
<dbReference type="InterPro" id="IPR053175">
    <property type="entry name" value="DHMBA_Reg_Transcription_Factor"/>
</dbReference>